<evidence type="ECO:0000313" key="1">
    <source>
        <dbReference type="EMBL" id="WCT11890.1"/>
    </source>
</evidence>
<organism evidence="1 2">
    <name type="scientific">Mucilaginibacter jinjuensis</name>
    <dbReference type="NCBI Taxonomy" id="1176721"/>
    <lineage>
        <taxon>Bacteria</taxon>
        <taxon>Pseudomonadati</taxon>
        <taxon>Bacteroidota</taxon>
        <taxon>Sphingobacteriia</taxon>
        <taxon>Sphingobacteriales</taxon>
        <taxon>Sphingobacteriaceae</taxon>
        <taxon>Mucilaginibacter</taxon>
    </lineage>
</organism>
<name>A0ABY7T6Z8_9SPHI</name>
<evidence type="ECO:0000313" key="2">
    <source>
        <dbReference type="Proteomes" id="UP001216139"/>
    </source>
</evidence>
<dbReference type="EMBL" id="CP117167">
    <property type="protein sequence ID" value="WCT11890.1"/>
    <property type="molecule type" value="Genomic_DNA"/>
</dbReference>
<dbReference type="Pfam" id="PF14907">
    <property type="entry name" value="NTP_transf_5"/>
    <property type="match status" value="1"/>
</dbReference>
<dbReference type="RefSeq" id="WP_273630088.1">
    <property type="nucleotide sequence ID" value="NZ_CP117167.1"/>
</dbReference>
<dbReference type="Proteomes" id="UP001216139">
    <property type="component" value="Chromosome"/>
</dbReference>
<keyword evidence="2" id="KW-1185">Reference proteome</keyword>
<protein>
    <submittedName>
        <fullName evidence="1">Nucleotidyltransferase family protein</fullName>
    </submittedName>
</protein>
<reference evidence="1 2" key="1">
    <citation type="submission" date="2023-02" db="EMBL/GenBank/DDBJ databases">
        <title>Genome sequence of Mucilaginibacter jinjuensis strain KACC 16571.</title>
        <authorList>
            <person name="Kim S."/>
            <person name="Heo J."/>
            <person name="Kwon S.-W."/>
        </authorList>
    </citation>
    <scope>NUCLEOTIDE SEQUENCE [LARGE SCALE GENOMIC DNA]</scope>
    <source>
        <strain evidence="1 2">KACC 16571</strain>
    </source>
</reference>
<sequence>MLDTQQLKSTYNNEQILLVLLSRLYFSTGERADVESFIVNHTINWQIFQQILRAHGLRSFVYGIIVNHQIKLNEQAEQNLKKRYSNNRLKNFKQIKAAAEIVAVLKQQGIVVISYKGAIFAQGYYSDMALRESSDIDFLISKRDIKAIEDYFINQQYEARTTVPRPYLNYYSSFFKDIVYYKEAVVPASIEMHWRLVDRYAGNYPGYDFFEPHLVTASIGGLTIDKLSPTYDFLAVASNHFVKDMGIKFKYMVDMACMITREREALDLDVIIGCARQYGFEKKLGVGLQLVDDLLGIELIGHRQQPLSTQLLRTPLQYPIHLTRLYINEPAFIKRSLLLQDNAWNKCKFLLRCFLYAFLPTYADINELKLPVYLLPVLIIIRPFRLLYQMIRPKKRAEF</sequence>
<accession>A0ABY7T6Z8</accession>
<proteinExistence type="predicted"/>
<dbReference type="InterPro" id="IPR039498">
    <property type="entry name" value="NTP_transf_5"/>
</dbReference>
<gene>
    <name evidence="1" type="ORF">PQO05_24460</name>
</gene>